<dbReference type="NCBIfam" id="TIGR02532">
    <property type="entry name" value="IV_pilin_GFxxxE"/>
    <property type="match status" value="1"/>
</dbReference>
<evidence type="ECO:0000313" key="12">
    <source>
        <dbReference type="EMBL" id="KGP72951.1"/>
    </source>
</evidence>
<dbReference type="eggNOG" id="COG4537">
    <property type="taxonomic scope" value="Bacteria"/>
</dbReference>
<dbReference type="GO" id="GO:0005886">
    <property type="term" value="C:plasma membrane"/>
    <property type="evidence" value="ECO:0007669"/>
    <property type="project" value="UniProtKB-SubCell"/>
</dbReference>
<dbReference type="GO" id="GO:0030420">
    <property type="term" value="P:establishment of competence for transformation"/>
    <property type="evidence" value="ECO:0007669"/>
    <property type="project" value="UniProtKB-UniRule"/>
</dbReference>
<organism evidence="12 13">
    <name type="scientific">Pontibacillus yanchengensis Y32</name>
    <dbReference type="NCBI Taxonomy" id="1385514"/>
    <lineage>
        <taxon>Bacteria</taxon>
        <taxon>Bacillati</taxon>
        <taxon>Bacillota</taxon>
        <taxon>Bacilli</taxon>
        <taxon>Bacillales</taxon>
        <taxon>Bacillaceae</taxon>
        <taxon>Pontibacillus</taxon>
    </lineage>
</organism>
<evidence type="ECO:0000256" key="4">
    <source>
        <dbReference type="ARBA" id="ARBA00022481"/>
    </source>
</evidence>
<dbReference type="InterPro" id="IPR000983">
    <property type="entry name" value="Bac_GSPG_pilin"/>
</dbReference>
<name>A0A0A2TFS9_9BACI</name>
<keyword evidence="5 10" id="KW-0812">Transmembrane</keyword>
<dbReference type="InterPro" id="IPR016940">
    <property type="entry name" value="ComGC"/>
</dbReference>
<keyword evidence="8 10" id="KW-0178">Competence</keyword>
<evidence type="ECO:0000256" key="7">
    <source>
        <dbReference type="ARBA" id="ARBA00023136"/>
    </source>
</evidence>
<comment type="function">
    <text evidence="10">Required for transformation and DNA binding.</text>
</comment>
<feature type="propeptide" id="PRO_5035502639" evidence="11">
    <location>
        <begin position="1"/>
        <end position="6"/>
    </location>
</feature>
<evidence type="ECO:0000256" key="5">
    <source>
        <dbReference type="ARBA" id="ARBA00022692"/>
    </source>
</evidence>
<dbReference type="AlphaFoldDB" id="A0A0A2TFS9"/>
<dbReference type="PROSITE" id="PS00409">
    <property type="entry name" value="PROKAR_NTER_METHYL"/>
    <property type="match status" value="1"/>
</dbReference>
<accession>A0A0A2TFS9</accession>
<gene>
    <name evidence="12" type="ORF">N782_08560</name>
</gene>
<dbReference type="RefSeq" id="WP_036818719.1">
    <property type="nucleotide sequence ID" value="NZ_AVBF01000020.1"/>
</dbReference>
<keyword evidence="10" id="KW-0813">Transport</keyword>
<keyword evidence="4 11" id="KW-0488">Methylation</keyword>
<dbReference type="NCBIfam" id="NF040999">
    <property type="entry name" value="pilin_ComGC"/>
    <property type="match status" value="1"/>
</dbReference>
<dbReference type="InterPro" id="IPR012902">
    <property type="entry name" value="N_methyl_site"/>
</dbReference>
<keyword evidence="3 10" id="KW-1003">Cell membrane</keyword>
<dbReference type="Proteomes" id="UP000030147">
    <property type="component" value="Unassembled WGS sequence"/>
</dbReference>
<evidence type="ECO:0000256" key="6">
    <source>
        <dbReference type="ARBA" id="ARBA00022989"/>
    </source>
</evidence>
<comment type="subunit">
    <text evidence="10">Homodimer.</text>
</comment>
<dbReference type="GO" id="GO:0015627">
    <property type="term" value="C:type II protein secretion system complex"/>
    <property type="evidence" value="ECO:0007669"/>
    <property type="project" value="InterPro"/>
</dbReference>
<keyword evidence="6 10" id="KW-1133">Transmembrane helix</keyword>
<feature type="transmembrane region" description="Helical" evidence="10">
    <location>
        <begin position="6"/>
        <end position="30"/>
    </location>
</feature>
<evidence type="ECO:0000313" key="13">
    <source>
        <dbReference type="Proteomes" id="UP000030147"/>
    </source>
</evidence>
<reference evidence="12 13" key="1">
    <citation type="journal article" date="2015" name="Stand. Genomic Sci.">
        <title>High quality draft genome sequence of the moderately halophilic bacterium Pontibacillus yanchengensis Y32(T) and comparison among Pontibacillus genomes.</title>
        <authorList>
            <person name="Huang J."/>
            <person name="Qiao Z.X."/>
            <person name="Tang J.W."/>
            <person name="Wang G."/>
        </authorList>
    </citation>
    <scope>NUCLEOTIDE SEQUENCE [LARGE SCALE GENOMIC DNA]</scope>
    <source>
        <strain evidence="12 13">Y32</strain>
    </source>
</reference>
<dbReference type="EMBL" id="AVBF01000020">
    <property type="protein sequence ID" value="KGP72951.1"/>
    <property type="molecule type" value="Genomic_DNA"/>
</dbReference>
<keyword evidence="7 10" id="KW-0472">Membrane</keyword>
<dbReference type="OrthoDB" id="1798043at2"/>
<evidence type="ECO:0000256" key="8">
    <source>
        <dbReference type="ARBA" id="ARBA00023287"/>
    </source>
</evidence>
<comment type="similarity">
    <text evidence="9 10">Belongs to the ComGC family.</text>
</comment>
<dbReference type="Pfam" id="PF07963">
    <property type="entry name" value="N_methyl"/>
    <property type="match status" value="1"/>
</dbReference>
<dbReference type="STRING" id="1385514.N782_08560"/>
<dbReference type="SUPFAM" id="SSF54523">
    <property type="entry name" value="Pili subunits"/>
    <property type="match status" value="1"/>
</dbReference>
<proteinExistence type="inferred from homology"/>
<feature type="modified residue" description="N-methylphenylalanine" evidence="11">
    <location>
        <position position="7"/>
    </location>
</feature>
<comment type="caution">
    <text evidence="12">The sequence shown here is derived from an EMBL/GenBank/DDBJ whole genome shotgun (WGS) entry which is preliminary data.</text>
</comment>
<dbReference type="GO" id="GO:0009986">
    <property type="term" value="C:cell surface"/>
    <property type="evidence" value="ECO:0007669"/>
    <property type="project" value="UniProtKB-SubCell"/>
</dbReference>
<dbReference type="Gene3D" id="3.30.700.10">
    <property type="entry name" value="Glycoprotein, Type 4 Pilin"/>
    <property type="match status" value="1"/>
</dbReference>
<dbReference type="GO" id="GO:0015628">
    <property type="term" value="P:protein secretion by the type II secretion system"/>
    <property type="evidence" value="ECO:0007669"/>
    <property type="project" value="InterPro"/>
</dbReference>
<evidence type="ECO:0000256" key="11">
    <source>
        <dbReference type="PIRSR" id="PIRSR029928-50"/>
    </source>
</evidence>
<evidence type="ECO:0000256" key="9">
    <source>
        <dbReference type="ARBA" id="ARBA00043982"/>
    </source>
</evidence>
<dbReference type="PRINTS" id="PR00813">
    <property type="entry name" value="BCTERIALGSPG"/>
</dbReference>
<evidence type="ECO:0000256" key="3">
    <source>
        <dbReference type="ARBA" id="ARBA00022475"/>
    </source>
</evidence>
<evidence type="ECO:0000256" key="2">
    <source>
        <dbReference type="ARBA" id="ARBA00004241"/>
    </source>
</evidence>
<sequence length="101" mass="11158">MNNEKGFTLIEMLIVLMIISTLLLITIPHISTNNSVVQKKGCEAFIKLVETQAHTYEIENGDFPSSITILMDEGYLESETCPNGDTLTLEPNGLVKLASEE</sequence>
<evidence type="ECO:0000256" key="1">
    <source>
        <dbReference type="ARBA" id="ARBA00004162"/>
    </source>
</evidence>
<protein>
    <recommendedName>
        <fullName evidence="10">ComG operon protein 3</fullName>
    </recommendedName>
</protein>
<dbReference type="InterPro" id="IPR045584">
    <property type="entry name" value="Pilin-like"/>
</dbReference>
<dbReference type="PIRSF" id="PIRSF029928">
    <property type="entry name" value="Late_competence_ComGC"/>
    <property type="match status" value="1"/>
</dbReference>
<evidence type="ECO:0000256" key="10">
    <source>
        <dbReference type="PIRNR" id="PIRNR029928"/>
    </source>
</evidence>
<feature type="chain" id="PRO_5035502640" description="ComG operon protein 3" evidence="11">
    <location>
        <begin position="7"/>
        <end position="101"/>
    </location>
</feature>
<keyword evidence="13" id="KW-1185">Reference proteome</keyword>
<comment type="subcellular location">
    <subcellularLocation>
        <location evidence="1">Cell membrane</location>
        <topology evidence="1">Single-pass membrane protein</topology>
    </subcellularLocation>
    <subcellularLocation>
        <location evidence="2">Cell surface</location>
    </subcellularLocation>
</comment>